<feature type="domain" description="RRM" evidence="4">
    <location>
        <begin position="509"/>
        <end position="579"/>
    </location>
</feature>
<evidence type="ECO:0000256" key="3">
    <source>
        <dbReference type="SAM" id="MobiDB-lite"/>
    </source>
</evidence>
<dbReference type="Proteomes" id="UP001530377">
    <property type="component" value="Unassembled WGS sequence"/>
</dbReference>
<dbReference type="InterPro" id="IPR035441">
    <property type="entry name" value="TFIIS/LEDGF_dom_sf"/>
</dbReference>
<accession>A0ABD3RW62</accession>
<name>A0ABD3RW62_9STRA</name>
<dbReference type="InterPro" id="IPR000504">
    <property type="entry name" value="RRM_dom"/>
</dbReference>
<proteinExistence type="predicted"/>
<dbReference type="InterPro" id="IPR012677">
    <property type="entry name" value="Nucleotide-bd_a/b_plait_sf"/>
</dbReference>
<keyword evidence="6" id="KW-1185">Reference proteome</keyword>
<protein>
    <recommendedName>
        <fullName evidence="4">RRM domain-containing protein</fullName>
    </recommendedName>
</protein>
<comment type="caution">
    <text evidence="5">The sequence shown here is derived from an EMBL/GenBank/DDBJ whole genome shotgun (WGS) entry which is preliminary data.</text>
</comment>
<dbReference type="SMART" id="SM00360">
    <property type="entry name" value="RRM"/>
    <property type="match status" value="2"/>
</dbReference>
<evidence type="ECO:0000256" key="1">
    <source>
        <dbReference type="ARBA" id="ARBA00022884"/>
    </source>
</evidence>
<evidence type="ECO:0000313" key="6">
    <source>
        <dbReference type="Proteomes" id="UP001530377"/>
    </source>
</evidence>
<evidence type="ECO:0000313" key="5">
    <source>
        <dbReference type="EMBL" id="KAL3816458.1"/>
    </source>
</evidence>
<dbReference type="Pfam" id="PF00076">
    <property type="entry name" value="RRM_1"/>
    <property type="match status" value="2"/>
</dbReference>
<dbReference type="SUPFAM" id="SSF47676">
    <property type="entry name" value="Conserved domain common to transcription factors TFIIS, elongin A, CRSP70"/>
    <property type="match status" value="1"/>
</dbReference>
<dbReference type="AlphaFoldDB" id="A0ABD3RW62"/>
<dbReference type="Gene3D" id="3.30.70.330">
    <property type="match status" value="2"/>
</dbReference>
<feature type="domain" description="RRM" evidence="4">
    <location>
        <begin position="624"/>
        <end position="694"/>
    </location>
</feature>
<dbReference type="PANTHER" id="PTHR23189">
    <property type="entry name" value="RNA RECOGNITION MOTIF-CONTAINING"/>
    <property type="match status" value="1"/>
</dbReference>
<dbReference type="SUPFAM" id="SSF54928">
    <property type="entry name" value="RNA-binding domain, RBD"/>
    <property type="match status" value="1"/>
</dbReference>
<feature type="compositionally biased region" description="Basic and acidic residues" evidence="3">
    <location>
        <begin position="180"/>
        <end position="194"/>
    </location>
</feature>
<feature type="region of interest" description="Disordered" evidence="3">
    <location>
        <begin position="225"/>
        <end position="263"/>
    </location>
</feature>
<gene>
    <name evidence="5" type="ORF">ACHAXA_001040</name>
</gene>
<dbReference type="EMBL" id="JALLPB020000148">
    <property type="protein sequence ID" value="KAL3816458.1"/>
    <property type="molecule type" value="Genomic_DNA"/>
</dbReference>
<sequence length="720" mass="77142">MSSGLFNSRVLEQRRCLLLAAIGSTSEVMPDNPTLKSLLNAGLLVTIKGWLDDVLAGKVGGVDLLLHLLSNIIPIPVTKEMVTDSRLGKTVSSVEKHNLCAGSANESAIKSRIQQVKERWSASVKALKNNANTSIKRHLEQEVPPAAKKAKQGGSALSNLLRKVENTNITVASSTAPVAESDRAKQERASKLSERLPASTVKSGLLKENNDTVLKKDDRRIHWADGSGKSLAVSDEGPSKAEPEKTRKSRWSDKKKQEIQHEKDLLLQSRKTVSLDNDKDDELDAMAMMAIWRPPLLLPEAGTNPPIQVVSNEVTAQTTRMSATPAVAYLSENDVPISPNILNEIEKALELSSRNTATPHVIPFFTPQAVINPGTIVLPNVAPAYPQPYNISLSTEANLETVLSLGLPFFLVGFNVNALQTLAANPSLLASFKDANGVYKQPELINLVQTLTQNLVPQASQPALMPVYGAYNPVPAYLPSPAPFTQPPPVQQPGPGMRGYRGDQNLGDANLHLSGYGPTTTNDEIIAMFAPYVHVTEIVNKSGFSFVNTNDPEGARRAKEALNGSLLGGLPCRINSATRKARDPAFGTGTSAPLRAGFGALPRDNLGQVDTSQIKDDRGNPATKNLFVAGYGPGTTEQQLKECFGQYATVVSIIMKSSFAFVNTLDKEAAVIARSSLGGQLLNGGALRINFAKETGRLGTSFDSTYGPAGSSTYGPGRYG</sequence>
<organism evidence="5 6">
    <name type="scientific">Cyclostephanos tholiformis</name>
    <dbReference type="NCBI Taxonomy" id="382380"/>
    <lineage>
        <taxon>Eukaryota</taxon>
        <taxon>Sar</taxon>
        <taxon>Stramenopiles</taxon>
        <taxon>Ochrophyta</taxon>
        <taxon>Bacillariophyta</taxon>
        <taxon>Coscinodiscophyceae</taxon>
        <taxon>Thalassiosirophycidae</taxon>
        <taxon>Stephanodiscales</taxon>
        <taxon>Stephanodiscaceae</taxon>
        <taxon>Cyclostephanos</taxon>
    </lineage>
</organism>
<feature type="region of interest" description="Disordered" evidence="3">
    <location>
        <begin position="174"/>
        <end position="204"/>
    </location>
</feature>
<dbReference type="InterPro" id="IPR035979">
    <property type="entry name" value="RBD_domain_sf"/>
</dbReference>
<dbReference type="PROSITE" id="PS50102">
    <property type="entry name" value="RRM"/>
    <property type="match status" value="2"/>
</dbReference>
<evidence type="ECO:0000259" key="4">
    <source>
        <dbReference type="PROSITE" id="PS50102"/>
    </source>
</evidence>
<feature type="compositionally biased region" description="Basic and acidic residues" evidence="3">
    <location>
        <begin position="237"/>
        <end position="263"/>
    </location>
</feature>
<dbReference type="Gene3D" id="1.20.930.10">
    <property type="entry name" value="Conserved domain common to transcription factors TFIIS, elongin A, CRSP70"/>
    <property type="match status" value="1"/>
</dbReference>
<dbReference type="GO" id="GO:0003723">
    <property type="term" value="F:RNA binding"/>
    <property type="evidence" value="ECO:0007669"/>
    <property type="project" value="UniProtKB-UniRule"/>
</dbReference>
<reference evidence="5 6" key="1">
    <citation type="submission" date="2024-10" db="EMBL/GenBank/DDBJ databases">
        <title>Updated reference genomes for cyclostephanoid diatoms.</title>
        <authorList>
            <person name="Roberts W.R."/>
            <person name="Alverson A.J."/>
        </authorList>
    </citation>
    <scope>NUCLEOTIDE SEQUENCE [LARGE SCALE GENOMIC DNA]</scope>
    <source>
        <strain evidence="5 6">AJA228-03</strain>
    </source>
</reference>
<keyword evidence="1 2" id="KW-0694">RNA-binding</keyword>
<evidence type="ECO:0000256" key="2">
    <source>
        <dbReference type="PROSITE-ProRule" id="PRU00176"/>
    </source>
</evidence>